<comment type="caution">
    <text evidence="1">The sequence shown here is derived from an EMBL/GenBank/DDBJ whole genome shotgun (WGS) entry which is preliminary data.</text>
</comment>
<dbReference type="STRING" id="1524254.PHACT_10420"/>
<organism evidence="1 2">
    <name type="scientific">Pseudohongiella acticola</name>
    <dbReference type="NCBI Taxonomy" id="1524254"/>
    <lineage>
        <taxon>Bacteria</taxon>
        <taxon>Pseudomonadati</taxon>
        <taxon>Pseudomonadota</taxon>
        <taxon>Gammaproteobacteria</taxon>
        <taxon>Pseudomonadales</taxon>
        <taxon>Pseudohongiellaceae</taxon>
        <taxon>Pseudohongiella</taxon>
    </lineage>
</organism>
<proteinExistence type="predicted"/>
<sequence length="465" mass="51129">MYSPFIAANKLGLGLQPGELGEIGKDPRGWLIGQLPKASRLPPRYEGLAHSSQLIEEGGKNYLERRNILGVKKFTNEVKQKLAAIQARESELLRMQANHRLAVAIESDTPFTERLVRFWSNHFSISATSNKPTIHYAGLAYENEAIRANMTGSFADMLIGVASHPVMLFYLDNTNSIGPNSPAGLQRNLGLNENYAREMLELHTLGVSGGYTQSDVIALAKMLTGWTVNLSAEYKALPNPSEAAGTFLYLQYAHEPGTQQLLGRSYSAPDWQQAVAAMRDLALHPSTATFIAEKLVRHFISDNPPASAVARLAKRFTETRGDLPSVHQALVEMDETWDPGWQKLKSPEDYVVSSIRALPGVPLSDGVLKVLNDSLASFNQMPFTAASPAGWPEQAEHWGGPDALIKRVEYINMVAGAVGRDFDARDLVAQILPENADLETAVRRSESKTQALTLLLASPQFQWRA</sequence>
<dbReference type="AlphaFoldDB" id="A0A1E8CP81"/>
<dbReference type="EMBL" id="MASR01000001">
    <property type="protein sequence ID" value="OFE14085.1"/>
    <property type="molecule type" value="Genomic_DNA"/>
</dbReference>
<evidence type="ECO:0000313" key="1">
    <source>
        <dbReference type="EMBL" id="OFE14085.1"/>
    </source>
</evidence>
<protein>
    <recommendedName>
        <fullName evidence="3">DUF1800 domain-containing protein</fullName>
    </recommendedName>
</protein>
<reference evidence="2" key="1">
    <citation type="submission" date="2016-07" db="EMBL/GenBank/DDBJ databases">
        <authorList>
            <person name="Florea S."/>
            <person name="Webb J.S."/>
            <person name="Jaromczyk J."/>
            <person name="Schardl C.L."/>
        </authorList>
    </citation>
    <scope>NUCLEOTIDE SEQUENCE [LARGE SCALE GENOMIC DNA]</scope>
    <source>
        <strain evidence="2">KCTC 42131</strain>
    </source>
</reference>
<keyword evidence="2" id="KW-1185">Reference proteome</keyword>
<evidence type="ECO:0000313" key="2">
    <source>
        <dbReference type="Proteomes" id="UP000175669"/>
    </source>
</evidence>
<dbReference type="InterPro" id="IPR014917">
    <property type="entry name" value="DUF1800"/>
</dbReference>
<accession>A0A1E8CP81</accession>
<gene>
    <name evidence="1" type="ORF">PHACT_10420</name>
</gene>
<evidence type="ECO:0008006" key="3">
    <source>
        <dbReference type="Google" id="ProtNLM"/>
    </source>
</evidence>
<dbReference type="Proteomes" id="UP000175669">
    <property type="component" value="Unassembled WGS sequence"/>
</dbReference>
<name>A0A1E8CP81_9GAMM</name>
<dbReference type="Pfam" id="PF08811">
    <property type="entry name" value="DUF1800"/>
    <property type="match status" value="1"/>
</dbReference>